<dbReference type="Pfam" id="PF03478">
    <property type="entry name" value="Beta-prop_KIB1-4"/>
    <property type="match status" value="1"/>
</dbReference>
<name>A0A6G1CTA3_9ORYZ</name>
<gene>
    <name evidence="2" type="ORF">E2562_026585</name>
</gene>
<reference evidence="2 3" key="1">
    <citation type="submission" date="2019-11" db="EMBL/GenBank/DDBJ databases">
        <title>Whole genome sequence of Oryza granulata.</title>
        <authorList>
            <person name="Li W."/>
        </authorList>
    </citation>
    <scope>NUCLEOTIDE SEQUENCE [LARGE SCALE GENOMIC DNA]</scope>
    <source>
        <strain evidence="3">cv. Menghai</strain>
        <tissue evidence="2">Leaf</tissue>
    </source>
</reference>
<dbReference type="PANTHER" id="PTHR33127:SF89">
    <property type="entry name" value="OS06G0135800 PROTEIN"/>
    <property type="match status" value="1"/>
</dbReference>
<evidence type="ECO:0000313" key="3">
    <source>
        <dbReference type="Proteomes" id="UP000479710"/>
    </source>
</evidence>
<evidence type="ECO:0000259" key="1">
    <source>
        <dbReference type="Pfam" id="PF03478"/>
    </source>
</evidence>
<dbReference type="EMBL" id="SPHZ02000008">
    <property type="protein sequence ID" value="KAF0903309.1"/>
    <property type="molecule type" value="Genomic_DNA"/>
</dbReference>
<dbReference type="AlphaFoldDB" id="A0A6G1CTA3"/>
<accession>A0A6G1CTA3</accession>
<keyword evidence="3" id="KW-1185">Reference proteome</keyword>
<protein>
    <recommendedName>
        <fullName evidence="1">KIB1-4 beta-propeller domain-containing protein</fullName>
    </recommendedName>
</protein>
<dbReference type="InterPro" id="IPR005174">
    <property type="entry name" value="KIB1-4_b-propeller"/>
</dbReference>
<comment type="caution">
    <text evidence="2">The sequence shown here is derived from an EMBL/GenBank/DDBJ whole genome shotgun (WGS) entry which is preliminary data.</text>
</comment>
<dbReference type="PANTHER" id="PTHR33127">
    <property type="entry name" value="TRANSMEMBRANE PROTEIN"/>
    <property type="match status" value="1"/>
</dbReference>
<evidence type="ECO:0000313" key="2">
    <source>
        <dbReference type="EMBL" id="KAF0903309.1"/>
    </source>
</evidence>
<dbReference type="Proteomes" id="UP000479710">
    <property type="component" value="Unassembled WGS sequence"/>
</dbReference>
<proteinExistence type="predicted"/>
<sequence length="253" mass="28046">MAALTSQQPGAAPALPCLVFDYGEDDTERRPTTLYSVAHSVHRPCEFDELRDKRSWVLNWDPATVATFLWNLHAAGRKIVLPPFGQTPPPPPDDSSCALSGKPTEDGFTVVTVEPPESCFMWYCHVGSSSAAWVRHEYDIGTEKMDMGGRQRMKRSICCFTSCGGKFYYYITTNLYDVLEFSLEPVFSTVRMTSVSPFTTANYLTASIFSLDVNGKLHLVFIFEGRDCSSAVDDITLNICPLLLIINIASVGT</sequence>
<dbReference type="OrthoDB" id="676966at2759"/>
<organism evidence="2 3">
    <name type="scientific">Oryza meyeriana var. granulata</name>
    <dbReference type="NCBI Taxonomy" id="110450"/>
    <lineage>
        <taxon>Eukaryota</taxon>
        <taxon>Viridiplantae</taxon>
        <taxon>Streptophyta</taxon>
        <taxon>Embryophyta</taxon>
        <taxon>Tracheophyta</taxon>
        <taxon>Spermatophyta</taxon>
        <taxon>Magnoliopsida</taxon>
        <taxon>Liliopsida</taxon>
        <taxon>Poales</taxon>
        <taxon>Poaceae</taxon>
        <taxon>BOP clade</taxon>
        <taxon>Oryzoideae</taxon>
        <taxon>Oryzeae</taxon>
        <taxon>Oryzinae</taxon>
        <taxon>Oryza</taxon>
        <taxon>Oryza meyeriana</taxon>
    </lineage>
</organism>
<feature type="domain" description="KIB1-4 beta-propeller" evidence="1">
    <location>
        <begin position="51"/>
        <end position="220"/>
    </location>
</feature>